<dbReference type="AlphaFoldDB" id="A0A915CTU5"/>
<evidence type="ECO:0000313" key="1">
    <source>
        <dbReference type="Proteomes" id="UP000887574"/>
    </source>
</evidence>
<dbReference type="WBParaSite" id="jg12544">
    <property type="protein sequence ID" value="jg12544"/>
    <property type="gene ID" value="jg12544"/>
</dbReference>
<name>A0A915CTU5_9BILA</name>
<sequence>MSSGHPSSVRAGNLLRSGFALAPLRLLLGSGSQIRSENLPLRSREPDPEPEISKCQHWFLLKKTFYQK</sequence>
<protein>
    <submittedName>
        <fullName evidence="2">Uncharacterized protein</fullName>
    </submittedName>
</protein>
<dbReference type="Proteomes" id="UP000887574">
    <property type="component" value="Unplaced"/>
</dbReference>
<evidence type="ECO:0000313" key="2">
    <source>
        <dbReference type="WBParaSite" id="jg12544"/>
    </source>
</evidence>
<reference evidence="2" key="1">
    <citation type="submission" date="2022-11" db="UniProtKB">
        <authorList>
            <consortium name="WormBaseParasite"/>
        </authorList>
    </citation>
    <scope>IDENTIFICATION</scope>
</reference>
<accession>A0A915CTU5</accession>
<keyword evidence="1" id="KW-1185">Reference proteome</keyword>
<organism evidence="1 2">
    <name type="scientific">Ditylenchus dipsaci</name>
    <dbReference type="NCBI Taxonomy" id="166011"/>
    <lineage>
        <taxon>Eukaryota</taxon>
        <taxon>Metazoa</taxon>
        <taxon>Ecdysozoa</taxon>
        <taxon>Nematoda</taxon>
        <taxon>Chromadorea</taxon>
        <taxon>Rhabditida</taxon>
        <taxon>Tylenchina</taxon>
        <taxon>Tylenchomorpha</taxon>
        <taxon>Sphaerularioidea</taxon>
        <taxon>Anguinidae</taxon>
        <taxon>Anguininae</taxon>
        <taxon>Ditylenchus</taxon>
    </lineage>
</organism>
<proteinExistence type="predicted"/>